<dbReference type="Proteomes" id="UP000515703">
    <property type="component" value="Chromosome"/>
</dbReference>
<feature type="binding site" evidence="10">
    <location>
        <begin position="48"/>
        <end position="50"/>
    </location>
    <ligand>
        <name>L-histidine</name>
        <dbReference type="ChEBI" id="CHEBI:57595"/>
    </ligand>
</feature>
<comment type="miscellaneous">
    <text evidence="9">This function is generally fulfilled by the C-terminal part of HisG, which is missing in some bacteria such as this one.</text>
</comment>
<keyword evidence="6 9" id="KW-0028">Amino-acid biosynthesis</keyword>
<protein>
    <recommendedName>
        <fullName evidence="4 9">ATP phosphoribosyltransferase regulatory subunit</fullName>
    </recommendedName>
</protein>
<comment type="subcellular location">
    <subcellularLocation>
        <location evidence="1 9">Cytoplasm</location>
    </subcellularLocation>
</comment>
<proteinExistence type="inferred from homology"/>
<evidence type="ECO:0000256" key="7">
    <source>
        <dbReference type="ARBA" id="ARBA00023102"/>
    </source>
</evidence>
<evidence type="ECO:0000256" key="4">
    <source>
        <dbReference type="ARBA" id="ARBA00020397"/>
    </source>
</evidence>
<organism evidence="12 13">
    <name type="scientific">Anaerocolumna chitinilytica</name>
    <dbReference type="NCBI Taxonomy" id="1727145"/>
    <lineage>
        <taxon>Bacteria</taxon>
        <taxon>Bacillati</taxon>
        <taxon>Bacillota</taxon>
        <taxon>Clostridia</taxon>
        <taxon>Lachnospirales</taxon>
        <taxon>Lachnospiraceae</taxon>
        <taxon>Anaerocolumna</taxon>
    </lineage>
</organism>
<dbReference type="InterPro" id="IPR045864">
    <property type="entry name" value="aa-tRNA-synth_II/BPL/LPL"/>
</dbReference>
<keyword evidence="12" id="KW-0808">Transferase</keyword>
<keyword evidence="12" id="KW-0328">Glycosyltransferase</keyword>
<evidence type="ECO:0000256" key="8">
    <source>
        <dbReference type="ARBA" id="ARBA00025246"/>
    </source>
</evidence>
<feature type="binding site" evidence="10">
    <location>
        <begin position="241"/>
        <end position="242"/>
    </location>
    <ligand>
        <name>L-histidine</name>
        <dbReference type="ChEBI" id="CHEBI:57595"/>
    </ligand>
</feature>
<dbReference type="InterPro" id="IPR041715">
    <property type="entry name" value="HisRS-like_core"/>
</dbReference>
<feature type="binding site" evidence="10">
    <location>
        <position position="96"/>
    </location>
    <ligand>
        <name>L-histidine</name>
        <dbReference type="ChEBI" id="CHEBI:57595"/>
    </ligand>
</feature>
<dbReference type="GO" id="GO:0004821">
    <property type="term" value="F:histidine-tRNA ligase activity"/>
    <property type="evidence" value="ECO:0007669"/>
    <property type="project" value="TreeGrafter"/>
</dbReference>
<dbReference type="SUPFAM" id="SSF55681">
    <property type="entry name" value="Class II aaRS and biotin synthetases"/>
    <property type="match status" value="1"/>
</dbReference>
<dbReference type="GO" id="GO:0005737">
    <property type="term" value="C:cytoplasm"/>
    <property type="evidence" value="ECO:0007669"/>
    <property type="project" value="UniProtKB-SubCell"/>
</dbReference>
<evidence type="ECO:0000256" key="6">
    <source>
        <dbReference type="ARBA" id="ARBA00022605"/>
    </source>
</evidence>
<evidence type="ECO:0000256" key="2">
    <source>
        <dbReference type="ARBA" id="ARBA00004667"/>
    </source>
</evidence>
<evidence type="ECO:0000256" key="5">
    <source>
        <dbReference type="ARBA" id="ARBA00022490"/>
    </source>
</evidence>
<evidence type="ECO:0000313" key="12">
    <source>
        <dbReference type="EMBL" id="BCK00112.1"/>
    </source>
</evidence>
<name>A0A7I8DSA1_9FIRM</name>
<accession>A0A7I8DSA1</accession>
<dbReference type="CDD" id="cd00773">
    <property type="entry name" value="HisRS-like_core"/>
    <property type="match status" value="1"/>
</dbReference>
<dbReference type="PIRSF" id="PIRSF001549">
    <property type="entry name" value="His-tRNA_synth"/>
    <property type="match status" value="1"/>
</dbReference>
<dbReference type="GO" id="GO:0006427">
    <property type="term" value="P:histidyl-tRNA aminoacylation"/>
    <property type="evidence" value="ECO:0007669"/>
    <property type="project" value="TreeGrafter"/>
</dbReference>
<comment type="pathway">
    <text evidence="2 9">Amino-acid biosynthesis; L-histidine biosynthesis; L-histidine from 5-phospho-alpha-D-ribose 1-diphosphate: step 1/9.</text>
</comment>
<dbReference type="EMBL" id="AP023368">
    <property type="protein sequence ID" value="BCK00112.1"/>
    <property type="molecule type" value="Genomic_DNA"/>
</dbReference>
<dbReference type="InterPro" id="IPR004516">
    <property type="entry name" value="HisRS/HisZ"/>
</dbReference>
<dbReference type="HAMAP" id="MF_00125">
    <property type="entry name" value="HisZ"/>
    <property type="match status" value="1"/>
</dbReference>
<reference evidence="12 13" key="2">
    <citation type="submission" date="2020-08" db="EMBL/GenBank/DDBJ databases">
        <authorList>
            <person name="Ueki A."/>
            <person name="Tonouchi A."/>
        </authorList>
    </citation>
    <scope>NUCLEOTIDE SEQUENCE [LARGE SCALE GENOMIC DNA]</scope>
    <source>
        <strain evidence="12 13">CTTW</strain>
    </source>
</reference>
<dbReference type="PANTHER" id="PTHR43707">
    <property type="entry name" value="HISTIDYL-TRNA SYNTHETASE"/>
    <property type="match status" value="1"/>
</dbReference>
<dbReference type="Gene3D" id="3.30.930.10">
    <property type="entry name" value="Bira Bifunctional Protein, Domain 2"/>
    <property type="match status" value="1"/>
</dbReference>
<evidence type="ECO:0000256" key="1">
    <source>
        <dbReference type="ARBA" id="ARBA00004496"/>
    </source>
</evidence>
<dbReference type="GO" id="GO:0000105">
    <property type="term" value="P:L-histidine biosynthetic process"/>
    <property type="evidence" value="ECO:0007669"/>
    <property type="project" value="UniProtKB-UniRule"/>
</dbReference>
<evidence type="ECO:0000259" key="11">
    <source>
        <dbReference type="Pfam" id="PF13393"/>
    </source>
</evidence>
<comment type="function">
    <text evidence="8 9">Required for the first step of histidine biosynthesis. May allow the feedback regulation of ATP phosphoribosyltransferase activity by histidine.</text>
</comment>
<dbReference type="AlphaFoldDB" id="A0A7I8DSA1"/>
<gene>
    <name evidence="9 12" type="primary">hisZ</name>
    <name evidence="12" type="ORF">bsdcttw_31520</name>
</gene>
<reference evidence="12 13" key="1">
    <citation type="submission" date="2020-08" db="EMBL/GenBank/DDBJ databases">
        <title>Draft genome sequencing of an Anaerocolumna strain isolated from anoxic soil subjected to BSD treatment.</title>
        <authorList>
            <person name="Uek A."/>
            <person name="Tonouchi A."/>
        </authorList>
    </citation>
    <scope>NUCLEOTIDE SEQUENCE [LARGE SCALE GENOMIC DNA]</scope>
    <source>
        <strain evidence="12 13">CTTW</strain>
    </source>
</reference>
<evidence type="ECO:0000256" key="3">
    <source>
        <dbReference type="ARBA" id="ARBA00005539"/>
    </source>
</evidence>
<dbReference type="GO" id="GO:0140096">
    <property type="term" value="F:catalytic activity, acting on a protein"/>
    <property type="evidence" value="ECO:0007669"/>
    <property type="project" value="UniProtKB-ARBA"/>
</dbReference>
<dbReference type="NCBIfam" id="TIGR00443">
    <property type="entry name" value="hisZ_biosyn_reg"/>
    <property type="match status" value="1"/>
</dbReference>
<feature type="binding site" evidence="10">
    <location>
        <position position="92"/>
    </location>
    <ligand>
        <name>L-histidine</name>
        <dbReference type="ChEBI" id="CHEBI:57595"/>
    </ligand>
</feature>
<dbReference type="GO" id="GO:0016757">
    <property type="term" value="F:glycosyltransferase activity"/>
    <property type="evidence" value="ECO:0007669"/>
    <property type="project" value="UniProtKB-KW"/>
</dbReference>
<feature type="domain" description="Class II Histidinyl-tRNA synthetase (HisRS)-like catalytic core" evidence="11">
    <location>
        <begin position="2"/>
        <end position="286"/>
    </location>
</feature>
<dbReference type="PANTHER" id="PTHR43707:SF6">
    <property type="entry name" value="ATP PHOSPHORIBOSYLTRANSFERASE REGULATORY SUBUNIT"/>
    <property type="match status" value="1"/>
</dbReference>
<comment type="similarity">
    <text evidence="3 9">Belongs to the class-II aminoacyl-tRNA synthetase family. HisZ subfamily.</text>
</comment>
<comment type="subunit">
    <text evidence="9">Heteromultimer composed of HisG and HisZ subunits.</text>
</comment>
<keyword evidence="5 9" id="KW-0963">Cytoplasm</keyword>
<dbReference type="UniPathway" id="UPA00031">
    <property type="reaction ID" value="UER00006"/>
</dbReference>
<dbReference type="KEGG" id="acht:bsdcttw_31520"/>
<dbReference type="InterPro" id="IPR004517">
    <property type="entry name" value="HisZ"/>
</dbReference>
<dbReference type="Pfam" id="PF13393">
    <property type="entry name" value="tRNA-synt_His"/>
    <property type="match status" value="1"/>
</dbReference>
<sequence length="386" mass="43849">MELHGFRDIQTPTFEFFEIFSQERGTVPQKDMYKFVDRDGNTLVLRPDITPSIARCAAKYYKEEKLPIRLCYMGSIFINNTSYQGKLKEATQLGAELINDPTVNADAEMIALTIECLLETGLTEFQVEIGEAGFFYGLTEEAGFTEEEEAQLRNLIEEKNMFGVEELLSEKEISEELKSAFLTLTELFGSTERLLEAKKITKNAKALKAIERLEEVYEILTLYGLEKYITFDLGMLSQYNYYTGIIFRAYTYGTGDIIASGGRYDNLVGQFGKEAPAIGIAILADQLMSALTRQKITIETNDNNTLILYRKAFQKTAISLANRFRSQNMNIELITFEEGDSLTEYKEYCKRNSIGGILFFEKEDFVEVINSQTGEINTAKLSEFLA</sequence>
<keyword evidence="13" id="KW-1185">Reference proteome</keyword>
<evidence type="ECO:0000256" key="9">
    <source>
        <dbReference type="HAMAP-Rule" id="MF_00125"/>
    </source>
</evidence>
<evidence type="ECO:0000256" key="10">
    <source>
        <dbReference type="PIRSR" id="PIRSR001549-1"/>
    </source>
</evidence>
<evidence type="ECO:0000313" key="13">
    <source>
        <dbReference type="Proteomes" id="UP000515703"/>
    </source>
</evidence>
<keyword evidence="7 9" id="KW-0368">Histidine biosynthesis</keyword>